<sequence length="144" mass="16426">MTNKLKKRLGRQYAALPYAEVDGEMRVMLVTSRETHRWVLPKGWAEKDLAPHELAAKEAFEEAGLLGAVSDRSIGSYHYNKRLRSGREIPCDVAVFPLRVERQVKNWPERRERETRWFTPAQAALEVEEAELVTLLLGLAVPAS</sequence>
<dbReference type="InterPro" id="IPR000086">
    <property type="entry name" value="NUDIX_hydrolase_dom"/>
</dbReference>
<dbReference type="PROSITE" id="PS51462">
    <property type="entry name" value="NUDIX"/>
    <property type="match status" value="1"/>
</dbReference>
<feature type="domain" description="Nudix hydrolase" evidence="5">
    <location>
        <begin position="8"/>
        <end position="140"/>
    </location>
</feature>
<gene>
    <name evidence="6" type="ORF">ACFFGY_06070</name>
</gene>
<accession>A0ABV6JR82</accession>
<dbReference type="GO" id="GO:0016787">
    <property type="term" value="F:hydrolase activity"/>
    <property type="evidence" value="ECO:0007669"/>
    <property type="project" value="UniProtKB-KW"/>
</dbReference>
<evidence type="ECO:0000256" key="4">
    <source>
        <dbReference type="ARBA" id="ARBA00022842"/>
    </source>
</evidence>
<dbReference type="InterPro" id="IPR047198">
    <property type="entry name" value="DDP-like_NUDIX"/>
</dbReference>
<dbReference type="Proteomes" id="UP001589865">
    <property type="component" value="Unassembled WGS sequence"/>
</dbReference>
<evidence type="ECO:0000313" key="7">
    <source>
        <dbReference type="Proteomes" id="UP001589865"/>
    </source>
</evidence>
<keyword evidence="2" id="KW-0479">Metal-binding</keyword>
<dbReference type="RefSeq" id="WP_377043533.1">
    <property type="nucleotide sequence ID" value="NZ_JBHLUN010000005.1"/>
</dbReference>
<name>A0ABV6JR82_9PROT</name>
<proteinExistence type="predicted"/>
<evidence type="ECO:0000313" key="6">
    <source>
        <dbReference type="EMBL" id="MFC0407807.1"/>
    </source>
</evidence>
<dbReference type="Gene3D" id="3.90.79.10">
    <property type="entry name" value="Nucleoside Triphosphate Pyrophosphohydrolase"/>
    <property type="match status" value="1"/>
</dbReference>
<organism evidence="6 7">
    <name type="scientific">Roseomonas elaeocarpi</name>
    <dbReference type="NCBI Taxonomy" id="907779"/>
    <lineage>
        <taxon>Bacteria</taxon>
        <taxon>Pseudomonadati</taxon>
        <taxon>Pseudomonadota</taxon>
        <taxon>Alphaproteobacteria</taxon>
        <taxon>Acetobacterales</taxon>
        <taxon>Roseomonadaceae</taxon>
        <taxon>Roseomonas</taxon>
    </lineage>
</organism>
<keyword evidence="7" id="KW-1185">Reference proteome</keyword>
<comment type="cofactor">
    <cofactor evidence="1">
        <name>Mg(2+)</name>
        <dbReference type="ChEBI" id="CHEBI:18420"/>
    </cofactor>
</comment>
<evidence type="ECO:0000256" key="3">
    <source>
        <dbReference type="ARBA" id="ARBA00022801"/>
    </source>
</evidence>
<protein>
    <submittedName>
        <fullName evidence="6">NUDIX hydrolase</fullName>
    </submittedName>
</protein>
<dbReference type="InterPro" id="IPR015797">
    <property type="entry name" value="NUDIX_hydrolase-like_dom_sf"/>
</dbReference>
<keyword evidence="3 6" id="KW-0378">Hydrolase</keyword>
<keyword evidence="4" id="KW-0460">Magnesium</keyword>
<evidence type="ECO:0000256" key="1">
    <source>
        <dbReference type="ARBA" id="ARBA00001946"/>
    </source>
</evidence>
<dbReference type="SUPFAM" id="SSF55811">
    <property type="entry name" value="Nudix"/>
    <property type="match status" value="1"/>
</dbReference>
<comment type="caution">
    <text evidence="6">The sequence shown here is derived from an EMBL/GenBank/DDBJ whole genome shotgun (WGS) entry which is preliminary data.</text>
</comment>
<dbReference type="EMBL" id="JBHLUN010000005">
    <property type="protein sequence ID" value="MFC0407807.1"/>
    <property type="molecule type" value="Genomic_DNA"/>
</dbReference>
<dbReference type="PANTHER" id="PTHR12629">
    <property type="entry name" value="DIPHOSPHOINOSITOL POLYPHOSPHATE PHOSPHOHYDROLASE"/>
    <property type="match status" value="1"/>
</dbReference>
<evidence type="ECO:0000256" key="2">
    <source>
        <dbReference type="ARBA" id="ARBA00022723"/>
    </source>
</evidence>
<dbReference type="CDD" id="cd04666">
    <property type="entry name" value="NUDIX_DIPP2_like_Nudt4"/>
    <property type="match status" value="1"/>
</dbReference>
<dbReference type="PANTHER" id="PTHR12629:SF0">
    <property type="entry name" value="DIPHOSPHOINOSITOL-POLYPHOSPHATE DIPHOSPHATASE"/>
    <property type="match status" value="1"/>
</dbReference>
<dbReference type="Pfam" id="PF00293">
    <property type="entry name" value="NUDIX"/>
    <property type="match status" value="1"/>
</dbReference>
<evidence type="ECO:0000259" key="5">
    <source>
        <dbReference type="PROSITE" id="PS51462"/>
    </source>
</evidence>
<reference evidence="6 7" key="1">
    <citation type="submission" date="2024-09" db="EMBL/GenBank/DDBJ databases">
        <authorList>
            <person name="Sun Q."/>
            <person name="Mori K."/>
        </authorList>
    </citation>
    <scope>NUCLEOTIDE SEQUENCE [LARGE SCALE GENOMIC DNA]</scope>
    <source>
        <strain evidence="6 7">TBRC 5777</strain>
    </source>
</reference>